<dbReference type="InterPro" id="IPR002347">
    <property type="entry name" value="SDR_fam"/>
</dbReference>
<organism evidence="2 3">
    <name type="scientific">Lentinus brumalis</name>
    <dbReference type="NCBI Taxonomy" id="2498619"/>
    <lineage>
        <taxon>Eukaryota</taxon>
        <taxon>Fungi</taxon>
        <taxon>Dikarya</taxon>
        <taxon>Basidiomycota</taxon>
        <taxon>Agaricomycotina</taxon>
        <taxon>Agaricomycetes</taxon>
        <taxon>Polyporales</taxon>
        <taxon>Polyporaceae</taxon>
        <taxon>Lentinus</taxon>
    </lineage>
</organism>
<protein>
    <submittedName>
        <fullName evidence="2">NAD-P-binding protein</fullName>
    </submittedName>
</protein>
<comment type="similarity">
    <text evidence="1">Belongs to the short-chain dehydrogenases/reductases (SDR) family.</text>
</comment>
<dbReference type="Pfam" id="PF00106">
    <property type="entry name" value="adh_short"/>
    <property type="match status" value="1"/>
</dbReference>
<dbReference type="Proteomes" id="UP000256964">
    <property type="component" value="Unassembled WGS sequence"/>
</dbReference>
<name>A0A371CSA0_9APHY</name>
<proteinExistence type="inferred from homology"/>
<dbReference type="OrthoDB" id="9876299at2759"/>
<dbReference type="PANTHER" id="PTHR43544:SF15">
    <property type="entry name" value="CHAIN DEHYDROGENASE (ATSC), PUTATIVE (AFU_ORTHOLOGUE AFUA_3G00180)-RELATED"/>
    <property type="match status" value="1"/>
</dbReference>
<evidence type="ECO:0000256" key="1">
    <source>
        <dbReference type="ARBA" id="ARBA00006484"/>
    </source>
</evidence>
<dbReference type="InterPro" id="IPR036291">
    <property type="entry name" value="NAD(P)-bd_dom_sf"/>
</dbReference>
<reference evidence="2 3" key="1">
    <citation type="journal article" date="2018" name="Biotechnol. Biofuels">
        <title>Integrative visual omics of the white-rot fungus Polyporus brumalis exposes the biotechnological potential of its oxidative enzymes for delignifying raw plant biomass.</title>
        <authorList>
            <person name="Miyauchi S."/>
            <person name="Rancon A."/>
            <person name="Drula E."/>
            <person name="Hage H."/>
            <person name="Chaduli D."/>
            <person name="Favel A."/>
            <person name="Grisel S."/>
            <person name="Henrissat B."/>
            <person name="Herpoel-Gimbert I."/>
            <person name="Ruiz-Duenas F.J."/>
            <person name="Chevret D."/>
            <person name="Hainaut M."/>
            <person name="Lin J."/>
            <person name="Wang M."/>
            <person name="Pangilinan J."/>
            <person name="Lipzen A."/>
            <person name="Lesage-Meessen L."/>
            <person name="Navarro D."/>
            <person name="Riley R."/>
            <person name="Grigoriev I.V."/>
            <person name="Zhou S."/>
            <person name="Raouche S."/>
            <person name="Rosso M.N."/>
        </authorList>
    </citation>
    <scope>NUCLEOTIDE SEQUENCE [LARGE SCALE GENOMIC DNA]</scope>
    <source>
        <strain evidence="2 3">BRFM 1820</strain>
    </source>
</reference>
<dbReference type="GO" id="GO:0005737">
    <property type="term" value="C:cytoplasm"/>
    <property type="evidence" value="ECO:0007669"/>
    <property type="project" value="TreeGrafter"/>
</dbReference>
<dbReference type="PRINTS" id="PR00081">
    <property type="entry name" value="GDHRDH"/>
</dbReference>
<dbReference type="EMBL" id="KZ857469">
    <property type="protein sequence ID" value="RDX43161.1"/>
    <property type="molecule type" value="Genomic_DNA"/>
</dbReference>
<dbReference type="Gene3D" id="3.40.50.720">
    <property type="entry name" value="NAD(P)-binding Rossmann-like Domain"/>
    <property type="match status" value="1"/>
</dbReference>
<dbReference type="GO" id="GO:0016491">
    <property type="term" value="F:oxidoreductase activity"/>
    <property type="evidence" value="ECO:0007669"/>
    <property type="project" value="TreeGrafter"/>
</dbReference>
<evidence type="ECO:0000313" key="3">
    <source>
        <dbReference type="Proteomes" id="UP000256964"/>
    </source>
</evidence>
<sequence>MPSYAVIGASRGIGLEYVRQLAAKPETVVFAVVRNAAKSTHLQAVVKDATNIKVVEADVADYPSLQQAAERVAEVTGGKLDYLIHSAARMEAGVHKGFDDYSSMDELDADFITSYKINALGVIHSISAFLPLLRAASTKKIVVISTGEADFKFVKKSGTAHMSVYGMTKAAALIATTKYAVKLQDEGFVVVAVSPGLVDNSDTVGETGDPAGHVLFEQLSDYYSKKLGVRVDVQTPEQSVSAQVKLIDALKPSDNGLFLKHTGGEFVS</sequence>
<keyword evidence="3" id="KW-1185">Reference proteome</keyword>
<accession>A0A371CSA0</accession>
<evidence type="ECO:0000313" key="2">
    <source>
        <dbReference type="EMBL" id="RDX43161.1"/>
    </source>
</evidence>
<dbReference type="AlphaFoldDB" id="A0A371CSA0"/>
<dbReference type="InterPro" id="IPR051468">
    <property type="entry name" value="Fungal_SecMetab_SDRs"/>
</dbReference>
<dbReference type="PANTHER" id="PTHR43544">
    <property type="entry name" value="SHORT-CHAIN DEHYDROGENASE/REDUCTASE"/>
    <property type="match status" value="1"/>
</dbReference>
<gene>
    <name evidence="2" type="ORF">OH76DRAFT_1236004</name>
</gene>
<dbReference type="SUPFAM" id="SSF51735">
    <property type="entry name" value="NAD(P)-binding Rossmann-fold domains"/>
    <property type="match status" value="1"/>
</dbReference>